<protein>
    <submittedName>
        <fullName evidence="1">Uncharacterized protein</fullName>
    </submittedName>
</protein>
<accession>A0A917YIF6</accession>
<comment type="caution">
    <text evidence="1">The sequence shown here is derived from an EMBL/GenBank/DDBJ whole genome shotgun (WGS) entry which is preliminary data.</text>
</comment>
<reference evidence="1 2" key="1">
    <citation type="journal article" date="2014" name="Int. J. Syst. Evol. Microbiol.">
        <title>Complete genome sequence of Corynebacterium casei LMG S-19264T (=DSM 44701T), isolated from a smear-ripened cheese.</title>
        <authorList>
            <consortium name="US DOE Joint Genome Institute (JGI-PGF)"/>
            <person name="Walter F."/>
            <person name="Albersmeier A."/>
            <person name="Kalinowski J."/>
            <person name="Ruckert C."/>
        </authorList>
    </citation>
    <scope>NUCLEOTIDE SEQUENCE [LARGE SCALE GENOMIC DNA]</scope>
    <source>
        <strain evidence="1 2">CGMCC 1.7029</strain>
    </source>
</reference>
<sequence length="72" mass="7563">MATIWDDLLAADDMARRHGAGGMHPRLRKAIEASTTFASRSSGPVAGADPVTAGENVVWLHGPDALPQRGRA</sequence>
<proteinExistence type="predicted"/>
<dbReference type="Proteomes" id="UP000598196">
    <property type="component" value="Unassembled WGS sequence"/>
</dbReference>
<gene>
    <name evidence="1" type="ORF">GCM10010991_10780</name>
</gene>
<dbReference type="RefSeq" id="WP_146285182.1">
    <property type="nucleotide sequence ID" value="NZ_BMLP01000001.1"/>
</dbReference>
<keyword evidence="2" id="KW-1185">Reference proteome</keyword>
<dbReference type="EMBL" id="BMLP01000001">
    <property type="protein sequence ID" value="GGO28211.1"/>
    <property type="molecule type" value="Genomic_DNA"/>
</dbReference>
<evidence type="ECO:0000313" key="2">
    <source>
        <dbReference type="Proteomes" id="UP000598196"/>
    </source>
</evidence>
<organism evidence="1 2">
    <name type="scientific">Gemmobacter aquaticus</name>
    <dbReference type="NCBI Taxonomy" id="490185"/>
    <lineage>
        <taxon>Bacteria</taxon>
        <taxon>Pseudomonadati</taxon>
        <taxon>Pseudomonadota</taxon>
        <taxon>Alphaproteobacteria</taxon>
        <taxon>Rhodobacterales</taxon>
        <taxon>Paracoccaceae</taxon>
        <taxon>Gemmobacter</taxon>
    </lineage>
</organism>
<dbReference type="AlphaFoldDB" id="A0A917YIF6"/>
<evidence type="ECO:0000313" key="1">
    <source>
        <dbReference type="EMBL" id="GGO28211.1"/>
    </source>
</evidence>
<name>A0A917YIF6_9RHOB</name>